<evidence type="ECO:0000313" key="3">
    <source>
        <dbReference type="Proteomes" id="UP000188354"/>
    </source>
</evidence>
<name>A0A1J7IGB3_LUPAN</name>
<dbReference type="Gramene" id="OIW13205">
    <property type="protein sequence ID" value="OIW13205"/>
    <property type="gene ID" value="TanjilG_17648"/>
</dbReference>
<dbReference type="EMBL" id="CM007364">
    <property type="protein sequence ID" value="OIW13205.1"/>
    <property type="molecule type" value="Genomic_DNA"/>
</dbReference>
<feature type="compositionally biased region" description="Pro residues" evidence="1">
    <location>
        <begin position="124"/>
        <end position="133"/>
    </location>
</feature>
<feature type="compositionally biased region" description="Low complexity" evidence="1">
    <location>
        <begin position="113"/>
        <end position="123"/>
    </location>
</feature>
<protein>
    <submittedName>
        <fullName evidence="2">Uncharacterized protein</fullName>
    </submittedName>
</protein>
<dbReference type="Proteomes" id="UP000188354">
    <property type="component" value="Chromosome LG04"/>
</dbReference>
<feature type="compositionally biased region" description="Polar residues" evidence="1">
    <location>
        <begin position="140"/>
        <end position="151"/>
    </location>
</feature>
<keyword evidence="3" id="KW-1185">Reference proteome</keyword>
<gene>
    <name evidence="2" type="ORF">TanjilG_17648</name>
</gene>
<dbReference type="AlphaFoldDB" id="A0A1J7IGB3"/>
<feature type="region of interest" description="Disordered" evidence="1">
    <location>
        <begin position="113"/>
        <end position="151"/>
    </location>
</feature>
<proteinExistence type="predicted"/>
<accession>A0A1J7IGB3</accession>
<organism evidence="2 3">
    <name type="scientific">Lupinus angustifolius</name>
    <name type="common">Narrow-leaved blue lupine</name>
    <dbReference type="NCBI Taxonomy" id="3871"/>
    <lineage>
        <taxon>Eukaryota</taxon>
        <taxon>Viridiplantae</taxon>
        <taxon>Streptophyta</taxon>
        <taxon>Embryophyta</taxon>
        <taxon>Tracheophyta</taxon>
        <taxon>Spermatophyta</taxon>
        <taxon>Magnoliopsida</taxon>
        <taxon>eudicotyledons</taxon>
        <taxon>Gunneridae</taxon>
        <taxon>Pentapetalae</taxon>
        <taxon>rosids</taxon>
        <taxon>fabids</taxon>
        <taxon>Fabales</taxon>
        <taxon>Fabaceae</taxon>
        <taxon>Papilionoideae</taxon>
        <taxon>50 kb inversion clade</taxon>
        <taxon>genistoids sensu lato</taxon>
        <taxon>core genistoids</taxon>
        <taxon>Genisteae</taxon>
        <taxon>Lupinus</taxon>
    </lineage>
</organism>
<reference evidence="2 3" key="1">
    <citation type="journal article" date="2017" name="Plant Biotechnol. J.">
        <title>A comprehensive draft genome sequence for lupin (Lupinus angustifolius), an emerging health food: insights into plant-microbe interactions and legume evolution.</title>
        <authorList>
            <person name="Hane J.K."/>
            <person name="Ming Y."/>
            <person name="Kamphuis L.G."/>
            <person name="Nelson M.N."/>
            <person name="Garg G."/>
            <person name="Atkins C.A."/>
            <person name="Bayer P.E."/>
            <person name="Bravo A."/>
            <person name="Bringans S."/>
            <person name="Cannon S."/>
            <person name="Edwards D."/>
            <person name="Foley R."/>
            <person name="Gao L.L."/>
            <person name="Harrison M.J."/>
            <person name="Huang W."/>
            <person name="Hurgobin B."/>
            <person name="Li S."/>
            <person name="Liu C.W."/>
            <person name="McGrath A."/>
            <person name="Morahan G."/>
            <person name="Murray J."/>
            <person name="Weller J."/>
            <person name="Jian J."/>
            <person name="Singh K.B."/>
        </authorList>
    </citation>
    <scope>NUCLEOTIDE SEQUENCE [LARGE SCALE GENOMIC DNA]</scope>
    <source>
        <strain evidence="3">cv. Tanjil</strain>
        <tissue evidence="2">Whole plant</tissue>
    </source>
</reference>
<sequence length="186" mass="19203">MHEFGKLAAPMHEFAGTPCHPTPGHYAGCMELKVNVVATNTTTPCGGSPTTILSACHPTPGHYAGGMKLKVNVVATNPTNPSGGSPPTTVSARHLTPGHCAGSMKLKMNVVATNTNTPCGGSPPTSPSNPSPYTPFDSGTPPTTTSLMPSEAVSVSSGKPFHVCSSYCLWFLGLGNRQCDVFFLVC</sequence>
<evidence type="ECO:0000256" key="1">
    <source>
        <dbReference type="SAM" id="MobiDB-lite"/>
    </source>
</evidence>
<evidence type="ECO:0000313" key="2">
    <source>
        <dbReference type="EMBL" id="OIW13205.1"/>
    </source>
</evidence>